<dbReference type="KEGG" id="csil:CBE74_04990"/>
<evidence type="ECO:0000259" key="6">
    <source>
        <dbReference type="Pfam" id="PF00149"/>
    </source>
</evidence>
<reference evidence="7 8" key="2">
    <citation type="journal article" date="2020" name="Antonie Van Leeuwenhoek">
        <title>Phylogenomic characterisation of a novel corynebacterial species pathogenic to animals.</title>
        <authorList>
            <person name="Moller J."/>
            <person name="Musella L."/>
            <person name="Melnikov V."/>
            <person name="Geissdorfer W."/>
            <person name="Burkovski A."/>
            <person name="Sangal V."/>
        </authorList>
    </citation>
    <scope>NUCLEOTIDE SEQUENCE [LARGE SCALE GENOMIC DNA]</scope>
    <source>
        <strain evidence="7 8">PO100/5</strain>
    </source>
</reference>
<dbReference type="Pfam" id="PF00149">
    <property type="entry name" value="Metallophos"/>
    <property type="match status" value="1"/>
</dbReference>
<keyword evidence="5" id="KW-0269">Exonuclease</keyword>
<dbReference type="PANTHER" id="PTHR30337">
    <property type="entry name" value="COMPONENT OF ATP-DEPENDENT DSDNA EXONUCLEASE"/>
    <property type="match status" value="1"/>
</dbReference>
<evidence type="ECO:0000313" key="7">
    <source>
        <dbReference type="EMBL" id="ARU45952.1"/>
    </source>
</evidence>
<evidence type="ECO:0000256" key="4">
    <source>
        <dbReference type="ARBA" id="ARBA00022801"/>
    </source>
</evidence>
<name>A0A7Y4P7J8_9CORY</name>
<dbReference type="PIRSF" id="PIRSF033093">
    <property type="entry name" value="UCP_ML1119"/>
    <property type="match status" value="1"/>
</dbReference>
<gene>
    <name evidence="7" type="ORF">CBE74_04990</name>
</gene>
<dbReference type="InterPro" id="IPR050535">
    <property type="entry name" value="DNA_Repair-Maintenance_Comp"/>
</dbReference>
<evidence type="ECO:0000256" key="2">
    <source>
        <dbReference type="ARBA" id="ARBA00013365"/>
    </source>
</evidence>
<dbReference type="AlphaFoldDB" id="A0A7Y4P7J8"/>
<dbReference type="EMBL" id="CP021417">
    <property type="protein sequence ID" value="ARU45952.1"/>
    <property type="molecule type" value="Genomic_DNA"/>
</dbReference>
<reference evidence="7 8" key="4">
    <citation type="journal article" date="2020" name="PLoS ONE">
        <title>Taxonomic classification of strain PO100/5 shows a broader geographic distribution and genetic markers of the recently described Corynebacterium silvaticum.</title>
        <authorList>
            <person name="Viana M.V.C."/>
            <person name="Profeta R."/>
            <person name="da Silva A.L."/>
            <person name="Hurtado R."/>
            <person name="Cerqueira J.C."/>
            <person name="Ribeiro B.F.S."/>
            <person name="Almeida M.O."/>
            <person name="Morais-Rodrigues F."/>
            <person name="Soares S.C."/>
            <person name="Oliveira M."/>
            <person name="Tavares L."/>
            <person name="Figueiredo H."/>
            <person name="Wattam A.R."/>
            <person name="Barh D."/>
            <person name="Ghosh P."/>
            <person name="Silva A."/>
            <person name="Azevedo V."/>
        </authorList>
    </citation>
    <scope>NUCLEOTIDE SEQUENCE [LARGE SCALE GENOMIC DNA]</scope>
    <source>
        <strain evidence="7 8">PO100/5</strain>
    </source>
</reference>
<feature type="domain" description="Calcineurin-like phosphoesterase" evidence="6">
    <location>
        <begin position="4"/>
        <end position="196"/>
    </location>
</feature>
<protein>
    <recommendedName>
        <fullName evidence="2">Nuclease SbcCD subunit D</fullName>
    </recommendedName>
</protein>
<keyword evidence="8" id="KW-1185">Reference proteome</keyword>
<evidence type="ECO:0000256" key="1">
    <source>
        <dbReference type="ARBA" id="ARBA00010555"/>
    </source>
</evidence>
<dbReference type="CDD" id="cd00840">
    <property type="entry name" value="MPP_Mre11_N"/>
    <property type="match status" value="1"/>
</dbReference>
<keyword evidence="4" id="KW-0378">Hydrolase</keyword>
<evidence type="ECO:0000256" key="3">
    <source>
        <dbReference type="ARBA" id="ARBA00022722"/>
    </source>
</evidence>
<dbReference type="SUPFAM" id="SSF56300">
    <property type="entry name" value="Metallo-dependent phosphatases"/>
    <property type="match status" value="1"/>
</dbReference>
<dbReference type="InterPro" id="IPR041796">
    <property type="entry name" value="Mre11_N"/>
</dbReference>
<dbReference type="RefSeq" id="WP_087453781.1">
    <property type="nucleotide sequence ID" value="NZ_CP021417.2"/>
</dbReference>
<dbReference type="PANTHER" id="PTHR30337:SF0">
    <property type="entry name" value="NUCLEASE SBCCD SUBUNIT D"/>
    <property type="match status" value="1"/>
</dbReference>
<dbReference type="InterPro" id="IPR029052">
    <property type="entry name" value="Metallo-depent_PP-like"/>
</dbReference>
<comment type="similarity">
    <text evidence="1">Belongs to the SbcD family.</text>
</comment>
<dbReference type="GO" id="GO:0004527">
    <property type="term" value="F:exonuclease activity"/>
    <property type="evidence" value="ECO:0007669"/>
    <property type="project" value="UniProtKB-KW"/>
</dbReference>
<dbReference type="Proteomes" id="UP000195652">
    <property type="component" value="Chromosome"/>
</dbReference>
<evidence type="ECO:0000313" key="8">
    <source>
        <dbReference type="Proteomes" id="UP000195652"/>
    </source>
</evidence>
<dbReference type="GeneID" id="75007616"/>
<dbReference type="Gene3D" id="3.60.21.10">
    <property type="match status" value="1"/>
</dbReference>
<accession>A0A7Y4P7J8</accession>
<keyword evidence="3" id="KW-0540">Nuclease</keyword>
<sequence length="372" mass="40619">MTVTFLHTSDLQIGMIRWFLDSDAQARFDDARINAIARLGAIAEDTNCEFIVMSGDVFEHNSLEKKTSGRALEALKKLPVPVYLLSGNHDPLVADSLFYQAENMENVHVLSDSSPIEVRRGVEIVGAPLKTKRATYDVLGAALEALDPSDAIRIAVGHGQTEARTHEIIPDLINLDLAERKLADASVDYIALGDTHSTQAVGETGRMWYSGAPETTDFYEVATGGGEADSGNVLVVTVGKGTAEVTKIPCGSWVFEALTVPINSQEEAEAFISMLEAYPDKSTTVVKYALQGTVSLATMKYVEQEVSRLQPIFAALYERPRLMDFHVDPSEEELSDLGLYGFAKTTLEELAATDSQPARDAVNLLFRLSKEQ</sequence>
<reference evidence="7 8" key="3">
    <citation type="journal article" date="2020" name="Int. J. Syst. Evol. Microbiol.">
        <title>Corynebacterium silvaticum sp. nov., a unique group of NTTB corynebacteria in wild boar and roe deer.</title>
        <authorList>
            <person name="Dangel A."/>
            <person name="Berger A."/>
            <person name="Rau J."/>
            <person name="Eisenberg T."/>
            <person name="Kampfer P."/>
            <person name="Margos G."/>
            <person name="Contzen M."/>
            <person name="Busse H.J."/>
            <person name="Konrad R."/>
            <person name="Peters M."/>
            <person name="Sting R."/>
            <person name="Sing A."/>
        </authorList>
    </citation>
    <scope>NUCLEOTIDE SEQUENCE [LARGE SCALE GENOMIC DNA]</scope>
    <source>
        <strain evidence="7 8">PO100/5</strain>
    </source>
</reference>
<dbReference type="InterPro" id="IPR014577">
    <property type="entry name" value="UCP033093_metalloPase"/>
</dbReference>
<dbReference type="InterPro" id="IPR004843">
    <property type="entry name" value="Calcineurin-like_PHP"/>
</dbReference>
<reference evidence="7 8" key="1">
    <citation type="journal article" date="2014" name="BMC Vet. Res.">
        <title>First report of Corynebacterium pseudotuberculosis from caseous lymphadenitis lesions in Black Alentejano pig (Sus scrofa domesticus).</title>
        <authorList>
            <person name="Oliveira M."/>
            <person name="Barroco C."/>
            <person name="Mottola C."/>
            <person name="Santos R."/>
            <person name="Lemsaddek A."/>
            <person name="Tavares L."/>
            <person name="Semedo-Lemsaddek T."/>
        </authorList>
    </citation>
    <scope>NUCLEOTIDE SEQUENCE [LARGE SCALE GENOMIC DNA]</scope>
    <source>
        <strain evidence="7 8">PO100/5</strain>
    </source>
</reference>
<organism evidence="7 8">
    <name type="scientific">Corynebacterium silvaticum</name>
    <dbReference type="NCBI Taxonomy" id="2320431"/>
    <lineage>
        <taxon>Bacteria</taxon>
        <taxon>Bacillati</taxon>
        <taxon>Actinomycetota</taxon>
        <taxon>Actinomycetes</taxon>
        <taxon>Mycobacteriales</taxon>
        <taxon>Corynebacteriaceae</taxon>
        <taxon>Corynebacterium</taxon>
    </lineage>
</organism>
<evidence type="ECO:0000256" key="5">
    <source>
        <dbReference type="ARBA" id="ARBA00022839"/>
    </source>
</evidence>
<proteinExistence type="inferred from homology"/>
<dbReference type="OrthoDB" id="9773856at2"/>